<feature type="domain" description="Glycoside hydrolase family 3 N-terminal" evidence="8">
    <location>
        <begin position="48"/>
        <end position="387"/>
    </location>
</feature>
<gene>
    <name evidence="10" type="ORF">ACFFGN_32185</name>
</gene>
<dbReference type="EMBL" id="JBHLTC010000040">
    <property type="protein sequence ID" value="MFC0628769.1"/>
    <property type="molecule type" value="Genomic_DNA"/>
</dbReference>
<dbReference type="SUPFAM" id="SSF51445">
    <property type="entry name" value="(Trans)glycosidases"/>
    <property type="match status" value="1"/>
</dbReference>
<dbReference type="PANTHER" id="PTHR30480:SF13">
    <property type="entry name" value="BETA-HEXOSAMINIDASE"/>
    <property type="match status" value="1"/>
</dbReference>
<evidence type="ECO:0000259" key="9">
    <source>
        <dbReference type="Pfam" id="PF01915"/>
    </source>
</evidence>
<dbReference type="InterPro" id="IPR001764">
    <property type="entry name" value="Glyco_hydro_3_N"/>
</dbReference>
<name>A0ABV6QVV5_9ACTN</name>
<dbReference type="GO" id="GO:0016798">
    <property type="term" value="F:hydrolase activity, acting on glycosyl bonds"/>
    <property type="evidence" value="ECO:0007669"/>
    <property type="project" value="UniProtKB-KW"/>
</dbReference>
<comment type="similarity">
    <text evidence="2 6">Belongs to the glycosyl hydrolase 3 family.</text>
</comment>
<evidence type="ECO:0000256" key="5">
    <source>
        <dbReference type="ARBA" id="ARBA00023295"/>
    </source>
</evidence>
<proteinExistence type="inferred from homology"/>
<protein>
    <recommendedName>
        <fullName evidence="3">beta-N-acetylhexosaminidase</fullName>
        <ecNumber evidence="3">3.2.1.52</ecNumber>
    </recommendedName>
</protein>
<dbReference type="Proteomes" id="UP001589890">
    <property type="component" value="Unassembled WGS sequence"/>
</dbReference>
<dbReference type="InterPro" id="IPR019800">
    <property type="entry name" value="Glyco_hydro_3_AS"/>
</dbReference>
<dbReference type="InterPro" id="IPR050226">
    <property type="entry name" value="NagZ_Beta-hexosaminidase"/>
</dbReference>
<dbReference type="PROSITE" id="PS00775">
    <property type="entry name" value="GLYCOSYL_HYDROL_F3"/>
    <property type="match status" value="1"/>
</dbReference>
<evidence type="ECO:0000256" key="6">
    <source>
        <dbReference type="RuleBase" id="RU361161"/>
    </source>
</evidence>
<evidence type="ECO:0000256" key="1">
    <source>
        <dbReference type="ARBA" id="ARBA00001231"/>
    </source>
</evidence>
<dbReference type="InterPro" id="IPR002772">
    <property type="entry name" value="Glyco_hydro_3_C"/>
</dbReference>
<dbReference type="SUPFAM" id="SSF52279">
    <property type="entry name" value="Beta-D-glucan exohydrolase, C-terminal domain"/>
    <property type="match status" value="1"/>
</dbReference>
<dbReference type="PRINTS" id="PR00133">
    <property type="entry name" value="GLHYDRLASE3"/>
</dbReference>
<reference evidence="10 11" key="1">
    <citation type="submission" date="2024-09" db="EMBL/GenBank/DDBJ databases">
        <authorList>
            <person name="Sun Q."/>
            <person name="Mori K."/>
        </authorList>
    </citation>
    <scope>NUCLEOTIDE SEQUENCE [LARGE SCALE GENOMIC DNA]</scope>
    <source>
        <strain evidence="10 11">CGMCC 1.15906</strain>
    </source>
</reference>
<dbReference type="PROSITE" id="PS51318">
    <property type="entry name" value="TAT"/>
    <property type="match status" value="1"/>
</dbReference>
<sequence>MTRPTRRTVLGLAAAAVAGAAGLRPEVAAASSPGASHGWATATLARMTLEEKVGQLFVTYAYGATADTADQRNVTAYGVATPAEVVAKYKLGGVIYFAWTDSVANPPQIAALSNGLQRAALAVGTKVRVPLLISTDQEHGVVFRVGPPATQFPGAMALGAGRSVADARAAAAIAGAELRAVGVNQDYAPVADVNVNPLNPVIGVRSFSSDPNLVARLTAAQVIGMEADGRIAATAKHFPGHGDTATDSHTGIPTIDHTREEWERIDAPPFRAAIKAGIDSIMTAHIVVPSLDPSGDPATLSKPIMTGILREQLGYDGLVVTDSLGMAGVRQKYGDAEVPVLALEAGVDQLLMPPRMDIAYDAVLAAVRSGRISEKRLNQSVYRVLRLKHRNGIVARPMVDVAAVSSVVGIPAHYATNQRISDRTTTLVKNAASLLPLASGPRKILVTGYGVATTQTLANRLAARGATTTVRQTGATPTDAAITAAVAAAQSHDLTVVLTMKAWDTLVTDKQAKQQKLVKELLATGRPVVVVAVRDPYDIAYFPEAATYLATYSYADVSMESLAKVLYGEIAPAGKLPVDIPAAGDPSKILYAFGHGLTW</sequence>
<keyword evidence="4 6" id="KW-0378">Hydrolase</keyword>
<feature type="chain" id="PRO_5045258332" description="beta-N-acetylhexosaminidase" evidence="7">
    <location>
        <begin position="21"/>
        <end position="599"/>
    </location>
</feature>
<evidence type="ECO:0000256" key="7">
    <source>
        <dbReference type="SAM" id="SignalP"/>
    </source>
</evidence>
<dbReference type="Pfam" id="PF01915">
    <property type="entry name" value="Glyco_hydro_3_C"/>
    <property type="match status" value="1"/>
</dbReference>
<dbReference type="InterPro" id="IPR006311">
    <property type="entry name" value="TAT_signal"/>
</dbReference>
<dbReference type="Gene3D" id="3.20.20.300">
    <property type="entry name" value="Glycoside hydrolase, family 3, N-terminal domain"/>
    <property type="match status" value="1"/>
</dbReference>
<dbReference type="EC" id="3.2.1.52" evidence="3"/>
<keyword evidence="11" id="KW-1185">Reference proteome</keyword>
<evidence type="ECO:0000259" key="8">
    <source>
        <dbReference type="Pfam" id="PF00933"/>
    </source>
</evidence>
<evidence type="ECO:0000256" key="4">
    <source>
        <dbReference type="ARBA" id="ARBA00022801"/>
    </source>
</evidence>
<comment type="catalytic activity">
    <reaction evidence="1">
        <text>Hydrolysis of terminal non-reducing N-acetyl-D-hexosamine residues in N-acetyl-beta-D-hexosaminides.</text>
        <dbReference type="EC" id="3.2.1.52"/>
    </reaction>
</comment>
<evidence type="ECO:0000256" key="2">
    <source>
        <dbReference type="ARBA" id="ARBA00005336"/>
    </source>
</evidence>
<evidence type="ECO:0000313" key="11">
    <source>
        <dbReference type="Proteomes" id="UP001589890"/>
    </source>
</evidence>
<dbReference type="Gene3D" id="3.40.50.1700">
    <property type="entry name" value="Glycoside hydrolase family 3 C-terminal domain"/>
    <property type="match status" value="1"/>
</dbReference>
<evidence type="ECO:0000256" key="3">
    <source>
        <dbReference type="ARBA" id="ARBA00012663"/>
    </source>
</evidence>
<comment type="caution">
    <text evidence="10">The sequence shown here is derived from an EMBL/GenBank/DDBJ whole genome shotgun (WGS) entry which is preliminary data.</text>
</comment>
<organism evidence="10 11">
    <name type="scientific">Kribbella deserti</name>
    <dbReference type="NCBI Taxonomy" id="1926257"/>
    <lineage>
        <taxon>Bacteria</taxon>
        <taxon>Bacillati</taxon>
        <taxon>Actinomycetota</taxon>
        <taxon>Actinomycetes</taxon>
        <taxon>Propionibacteriales</taxon>
        <taxon>Kribbellaceae</taxon>
        <taxon>Kribbella</taxon>
    </lineage>
</organism>
<feature type="domain" description="Glycoside hydrolase family 3 C-terminal" evidence="9">
    <location>
        <begin position="426"/>
        <end position="598"/>
    </location>
</feature>
<dbReference type="InterPro" id="IPR036962">
    <property type="entry name" value="Glyco_hydro_3_N_sf"/>
</dbReference>
<keyword evidence="5 6" id="KW-0326">Glycosidase</keyword>
<accession>A0ABV6QVV5</accession>
<dbReference type="RefSeq" id="WP_380055642.1">
    <property type="nucleotide sequence ID" value="NZ_JBHLTC010000040.1"/>
</dbReference>
<dbReference type="InterPro" id="IPR017853">
    <property type="entry name" value="GH"/>
</dbReference>
<feature type="signal peptide" evidence="7">
    <location>
        <begin position="1"/>
        <end position="20"/>
    </location>
</feature>
<dbReference type="InterPro" id="IPR036881">
    <property type="entry name" value="Glyco_hydro_3_C_sf"/>
</dbReference>
<dbReference type="Pfam" id="PF00933">
    <property type="entry name" value="Glyco_hydro_3"/>
    <property type="match status" value="1"/>
</dbReference>
<keyword evidence="7" id="KW-0732">Signal</keyword>
<dbReference type="PANTHER" id="PTHR30480">
    <property type="entry name" value="BETA-HEXOSAMINIDASE-RELATED"/>
    <property type="match status" value="1"/>
</dbReference>
<evidence type="ECO:0000313" key="10">
    <source>
        <dbReference type="EMBL" id="MFC0628769.1"/>
    </source>
</evidence>